<reference evidence="3" key="1">
    <citation type="submission" date="2017-02" db="EMBL/GenBank/DDBJ databases">
        <authorList>
            <person name="Tafer H."/>
            <person name="Lopandic K."/>
        </authorList>
    </citation>
    <scope>NUCLEOTIDE SEQUENCE [LARGE SCALE GENOMIC DNA]</scope>
    <source>
        <strain evidence="3">CBS 366.77</strain>
    </source>
</reference>
<feature type="compositionally biased region" description="Polar residues" evidence="1">
    <location>
        <begin position="515"/>
        <end position="525"/>
    </location>
</feature>
<dbReference type="Pfam" id="PF09462">
    <property type="entry name" value="Mus7"/>
    <property type="match status" value="1"/>
</dbReference>
<feature type="region of interest" description="Disordered" evidence="1">
    <location>
        <begin position="720"/>
        <end position="755"/>
    </location>
</feature>
<feature type="compositionally biased region" description="Basic residues" evidence="1">
    <location>
        <begin position="1032"/>
        <end position="1042"/>
    </location>
</feature>
<dbReference type="EMBL" id="MVGC01000211">
    <property type="protein sequence ID" value="RJE21691.1"/>
    <property type="molecule type" value="Genomic_DNA"/>
</dbReference>
<feature type="compositionally biased region" description="Basic and acidic residues" evidence="1">
    <location>
        <begin position="104"/>
        <end position="127"/>
    </location>
</feature>
<feature type="region of interest" description="Disordered" evidence="1">
    <location>
        <begin position="874"/>
        <end position="927"/>
    </location>
</feature>
<feature type="region of interest" description="Disordered" evidence="1">
    <location>
        <begin position="409"/>
        <end position="525"/>
    </location>
</feature>
<dbReference type="Proteomes" id="UP000266188">
    <property type="component" value="Unassembled WGS sequence"/>
</dbReference>
<feature type="compositionally biased region" description="Polar residues" evidence="1">
    <location>
        <begin position="296"/>
        <end position="309"/>
    </location>
</feature>
<organism evidence="2 3">
    <name type="scientific">Aspergillus sclerotialis</name>
    <dbReference type="NCBI Taxonomy" id="2070753"/>
    <lineage>
        <taxon>Eukaryota</taxon>
        <taxon>Fungi</taxon>
        <taxon>Dikarya</taxon>
        <taxon>Ascomycota</taxon>
        <taxon>Pezizomycotina</taxon>
        <taxon>Eurotiomycetes</taxon>
        <taxon>Eurotiomycetidae</taxon>
        <taxon>Eurotiales</taxon>
        <taxon>Aspergillaceae</taxon>
        <taxon>Aspergillus</taxon>
        <taxon>Aspergillus subgen. Polypaecilum</taxon>
    </lineage>
</organism>
<feature type="compositionally biased region" description="Basic and acidic residues" evidence="1">
    <location>
        <begin position="181"/>
        <end position="193"/>
    </location>
</feature>
<feature type="compositionally biased region" description="Basic and acidic residues" evidence="1">
    <location>
        <begin position="449"/>
        <end position="463"/>
    </location>
</feature>
<feature type="compositionally biased region" description="Polar residues" evidence="1">
    <location>
        <begin position="327"/>
        <end position="338"/>
    </location>
</feature>
<dbReference type="InterPro" id="IPR019021">
    <property type="entry name" value="Mms22"/>
</dbReference>
<feature type="compositionally biased region" description="Polar residues" evidence="1">
    <location>
        <begin position="1005"/>
        <end position="1014"/>
    </location>
</feature>
<feature type="region of interest" description="Disordered" evidence="1">
    <location>
        <begin position="616"/>
        <end position="687"/>
    </location>
</feature>
<feature type="compositionally biased region" description="Polar residues" evidence="1">
    <location>
        <begin position="243"/>
        <end position="256"/>
    </location>
</feature>
<dbReference type="OrthoDB" id="2386201at2759"/>
<feature type="compositionally biased region" description="Basic and acidic residues" evidence="1">
    <location>
        <begin position="1019"/>
        <end position="1031"/>
    </location>
</feature>
<protein>
    <submittedName>
        <fullName evidence="2">Uncharacterized protein</fullName>
    </submittedName>
</protein>
<dbReference type="PANTHER" id="PTHR28122">
    <property type="entry name" value="E3 UBIQUITIN-PROTEIN LIGASE SUBSTRATE RECEPTOR MMS22"/>
    <property type="match status" value="1"/>
</dbReference>
<feature type="compositionally biased region" description="Basic and acidic residues" evidence="1">
    <location>
        <begin position="616"/>
        <end position="637"/>
    </location>
</feature>
<name>A0A3A2ZXC3_9EURO</name>
<keyword evidence="3" id="KW-1185">Reference proteome</keyword>
<feature type="compositionally biased region" description="Basic residues" evidence="1">
    <location>
        <begin position="474"/>
        <end position="485"/>
    </location>
</feature>
<evidence type="ECO:0000313" key="3">
    <source>
        <dbReference type="Proteomes" id="UP000266188"/>
    </source>
</evidence>
<feature type="compositionally biased region" description="Low complexity" evidence="1">
    <location>
        <begin position="901"/>
        <end position="910"/>
    </location>
</feature>
<feature type="compositionally biased region" description="Polar residues" evidence="1">
    <location>
        <begin position="874"/>
        <end position="886"/>
    </location>
</feature>
<dbReference type="STRING" id="2070753.A0A3A2ZXC3"/>
<feature type="compositionally biased region" description="Polar residues" evidence="1">
    <location>
        <begin position="34"/>
        <end position="49"/>
    </location>
</feature>
<feature type="region of interest" description="Disordered" evidence="1">
    <location>
        <begin position="1005"/>
        <end position="1059"/>
    </location>
</feature>
<dbReference type="GO" id="GO:0005634">
    <property type="term" value="C:nucleus"/>
    <property type="evidence" value="ECO:0007669"/>
    <property type="project" value="InterPro"/>
</dbReference>
<feature type="region of interest" description="Disordered" evidence="1">
    <location>
        <begin position="762"/>
        <end position="781"/>
    </location>
</feature>
<evidence type="ECO:0000256" key="1">
    <source>
        <dbReference type="SAM" id="MobiDB-lite"/>
    </source>
</evidence>
<proteinExistence type="predicted"/>
<dbReference type="GO" id="GO:0031297">
    <property type="term" value="P:replication fork processing"/>
    <property type="evidence" value="ECO:0007669"/>
    <property type="project" value="InterPro"/>
</dbReference>
<evidence type="ECO:0000313" key="2">
    <source>
        <dbReference type="EMBL" id="RJE21691.1"/>
    </source>
</evidence>
<feature type="compositionally biased region" description="Basic and acidic residues" evidence="1">
    <location>
        <begin position="65"/>
        <end position="74"/>
    </location>
</feature>
<feature type="compositionally biased region" description="Acidic residues" evidence="1">
    <location>
        <begin position="14"/>
        <end position="25"/>
    </location>
</feature>
<feature type="region of interest" description="Disordered" evidence="1">
    <location>
        <begin position="810"/>
        <end position="841"/>
    </location>
</feature>
<dbReference type="GO" id="GO:0000724">
    <property type="term" value="P:double-strand break repair via homologous recombination"/>
    <property type="evidence" value="ECO:0007669"/>
    <property type="project" value="TreeGrafter"/>
</dbReference>
<feature type="compositionally biased region" description="Basic and acidic residues" evidence="1">
    <location>
        <begin position="1"/>
        <end position="11"/>
    </location>
</feature>
<gene>
    <name evidence="2" type="ORF">PHISCL_05960</name>
</gene>
<feature type="compositionally biased region" description="Basic and acidic residues" evidence="1">
    <location>
        <begin position="82"/>
        <end position="92"/>
    </location>
</feature>
<feature type="region of interest" description="Disordered" evidence="1">
    <location>
        <begin position="562"/>
        <end position="589"/>
    </location>
</feature>
<feature type="compositionally biased region" description="Low complexity" evidence="1">
    <location>
        <begin position="418"/>
        <end position="436"/>
    </location>
</feature>
<feature type="region of interest" description="Disordered" evidence="1">
    <location>
        <begin position="324"/>
        <end position="343"/>
    </location>
</feature>
<accession>A0A3A2ZXC3</accession>
<feature type="compositionally biased region" description="Polar residues" evidence="1">
    <location>
        <begin position="493"/>
        <end position="504"/>
    </location>
</feature>
<comment type="caution">
    <text evidence="2">The sequence shown here is derived from an EMBL/GenBank/DDBJ whole genome shotgun (WGS) entry which is preliminary data.</text>
</comment>
<feature type="region of interest" description="Disordered" evidence="1">
    <location>
        <begin position="1"/>
        <end position="309"/>
    </location>
</feature>
<dbReference type="PANTHER" id="PTHR28122:SF1">
    <property type="entry name" value="E3 UBIQUITIN-PROTEIN LIGASE SUBSTRATE RECEPTOR MMS22"/>
    <property type="match status" value="1"/>
</dbReference>
<dbReference type="GO" id="GO:0035361">
    <property type="term" value="C:Cul8-RING ubiquitin ligase complex"/>
    <property type="evidence" value="ECO:0007669"/>
    <property type="project" value="TreeGrafter"/>
</dbReference>
<sequence>MQMESWRERGFVPDSDEEDDFDSQELIDLGENGHGNQSGEDGVVTGTTEVESDRLEEDLGSSKETPGDNEKAIADETSQVKYNDEDRGEKTGHQVAEPVAESGKAVDDRTGEEGLSSHEETTGDNEHSAASQNALEGEGVNEGGKDGTQAEVRPSAEEPVSASEPPKETANDKPSLASQASREDDNVVDKGGKNDNQTADPSAEEPVSVSKPPKGQSRERDGTTTAVKNALNEDVTLRPQDLPVSTNACHPSTPQPKQHDIWDVPSSPDELQLDNWRAEKQPAHGPNANDHGRPRSLSNASNQSYLSSTQASLHSLRLVDDHRQEEQWQTVQSQSGDSENILPPLGIPEHILQEVQELSLPRRSMRERNFNQMHPFLVEHGRWRKLMKQSGMKPFYLPQDRDTLRAAANESQDQDFVDQPSQSSTSDQDPQFQPSSPTHPRPMHRKRSQRESPRHENQRHLQRFEGSSTGNRCRTYKRQKTTHHSAQHDKYQIGNQGLPQSRGQSGFDILPSPPRSESVSSAHTPNISGGLLVPGGMSSPPLTTPVTESKRQSASTHYASAMGLSGSVNDPRAIDSSVSSQDEADVDEEDFDEEIKQHRRRIKGVLPASWIRLDKKEQERRTREHQRSRELTHRPENAKGVAKRVKRSNPIARSGTRPQWTSLMELADNEDEEEGNNEKNDDPDNADQALADFVGFEDPFNNHDFDDDIPEDNHIDYMFPPVPRGPRLGQNKNQGVKRKPERVDKHTGGIQKRARLKRQTRLTDPIYGTRKEKQPSSTSRQYAVLEAPDIAQRPRKEQPPFLRVAARQARLRRDIGRRPKTLNTAKLAPALGAGNPSFRYARSGAPQQVRLTQPPFSAVTRQPLAELSANEQLVSDNDNNGGTSDGPTVPGSIDLSGENGGNSSPTSNPSIQASRDRTTSKLPLASQGLGNKWITRRSNVISSMRRNAPRPAISEIEEIGRNVDPPSFFQRTLSRIDRDYRQNRAAQRQKPSRYLDQFLTDSASSITPLSNRQSVPVRESSESNRGPDRLRAPRRQLKKRPPRQLTLDNTDRQKSPITFFRGADSPTEEVEYLEAISQRPNNLGFQNSYSTDFGIVPVCPGTFFHESTFLGSGEFSHLSRIRTRDLDKDAGLFSISIEGRNCRWGSWNETVSSELGFAFETLIEGAEKMANLSEEADRGSIITQGCVIYRSLVRYVTETLSFTDPVDRTGFVIRAHDLVSKLNDPLAASTSSNTAHNREYVFRLCCYNLVFATQISQIASHDIVDHSIAKDMLNLTNSVARQLFSFVLSHAGLSDIREFLKDNKVRECRDAGVRDNHPSVEAFVIAQQLLRSDDSYKGWLENIITEAILPFGIGEPNNQNNIQALEAGWHRLFTTLPLNEIDQFGIAHVGSRFRAAFDNWKLVQRLLGSVPFKGDLNSSAYPILDVKYCRVLLHRCFQLINDWGWRDCKPILDTLFDIFAWRMLYNLPREEAFGSPDFLENLDRNPSLALASRDSCFHILLKIIGSGLRFMSKTYDKKKIRNFAWRLLPNNGRVYPKEEPLRREDLDALRNHHDLICTLYWAVPDGCRPSLKVIENLVDPARSHLETCKISLRSWVRLVRFKLSTHEDVSGLDSFGDWHSRFVTELLKQHSHARTEIETQSNGDSRFSHQVIETIIARNQQQIEELLKSALGGLESAVQLSLSLEHARRLVLKLPIGGILDLANPKFPRVNSILSDALRIVIAYTKKSDTAANQTAAISSDEDSQDYGDWKLIFGIEDFGPKSNPGIEHIRDIFYPAVSRFASNCFGADHPPEDSLLLSVVDCWTSIAEALVKNGERRWDSYLNPYEGDSWTALRSTVQTRKFTPQFLASCIEKDSPFFSECKTQVLKIWMSTLVERTSMLKFQHRLTEALLNQDPENPLLKNLPFSKNRNDDRYSITLEDFRQRRLSLISSLLSNMREHLQEVHDVDGKEHKEMKQEYSEAIQGLMSSMKSNYQELTNGVQSAQGAYVDFVHCIVGFLQQHTRDISAIDSFFTDPKSFPLPSADPRYIVARLKSYEPKLSTEKAVKALIVFIQGVSERAATDSEQVYLVDQLRESMANTYEGGSVDKPTLRAALLQCAFPAYLEMAFKHPAAWILSRPILQTITPIFKELLFDMDTTDSSCVSSVMNIFTSVFQASYQAFQHLTDDPDLLKEPTVLITATKFLEMITSSLPIVEYIDRVTEVGEQLVSQVQAFHQFALFAFSRLRDEALPYSLEEFIRLSGAFSIKDVPPSKPSFFEELRYSATRELNSYIRENYSRHHGKYYFTRRGSPQPKEIEIDHSVAALLEGAPGVVFENAVQNFLNRSQSLDLFW</sequence>